<dbReference type="Pfam" id="PF07179">
    <property type="entry name" value="SseB"/>
    <property type="match status" value="1"/>
</dbReference>
<dbReference type="Proteomes" id="UP000215563">
    <property type="component" value="Unassembled WGS sequence"/>
</dbReference>
<evidence type="ECO:0000313" key="2">
    <source>
        <dbReference type="EMBL" id="OXM43410.1"/>
    </source>
</evidence>
<organism evidence="2 3">
    <name type="scientific">Amycolatopsis alba DSM 44262</name>
    <dbReference type="NCBI Taxonomy" id="1125972"/>
    <lineage>
        <taxon>Bacteria</taxon>
        <taxon>Bacillati</taxon>
        <taxon>Actinomycetota</taxon>
        <taxon>Actinomycetes</taxon>
        <taxon>Pseudonocardiales</taxon>
        <taxon>Pseudonocardiaceae</taxon>
        <taxon>Amycolatopsis</taxon>
    </lineage>
</organism>
<evidence type="ECO:0000313" key="3">
    <source>
        <dbReference type="Proteomes" id="UP000215563"/>
    </source>
</evidence>
<accession>A0A229R9S5</accession>
<protein>
    <recommendedName>
        <fullName evidence="1">SseB protein N-terminal domain-containing protein</fullName>
    </recommendedName>
</protein>
<proteinExistence type="predicted"/>
<dbReference type="OrthoDB" id="3694630at2"/>
<dbReference type="EMBL" id="NMQU01000149">
    <property type="protein sequence ID" value="OXM43410.1"/>
    <property type="molecule type" value="Genomic_DNA"/>
</dbReference>
<dbReference type="AlphaFoldDB" id="A0A229R9S5"/>
<gene>
    <name evidence="2" type="ORF">CFP75_38590</name>
</gene>
<evidence type="ECO:0000259" key="1">
    <source>
        <dbReference type="Pfam" id="PF07179"/>
    </source>
</evidence>
<comment type="caution">
    <text evidence="2">The sequence shown here is derived from an EMBL/GenBank/DDBJ whole genome shotgun (WGS) entry which is preliminary data.</text>
</comment>
<feature type="domain" description="SseB protein N-terminal" evidence="1">
    <location>
        <begin position="20"/>
        <end position="80"/>
    </location>
</feature>
<reference evidence="2 3" key="1">
    <citation type="submission" date="2017-07" db="EMBL/GenBank/DDBJ databases">
        <title>Amycolatopsis alba DSM 44262 Genome sequencing and assembly.</title>
        <authorList>
            <person name="Kaur N."/>
            <person name="Mayilraj S."/>
        </authorList>
    </citation>
    <scope>NUCLEOTIDE SEQUENCE [LARGE SCALE GENOMIC DNA]</scope>
    <source>
        <strain evidence="2 3">DSM 44262</strain>
    </source>
</reference>
<dbReference type="InterPro" id="IPR009839">
    <property type="entry name" value="SseB_N"/>
</dbReference>
<keyword evidence="3" id="KW-1185">Reference proteome</keyword>
<name>A0A229R9S5_AMYAL</name>
<sequence>MIDVFATATVFARRLRRTALLVTELGDRGRWTVVFSSLERLAMHAGECDSLSTTGDDFMELVPEGVAAMLDPDDEHRFPVFSKVLPVDSVARMWAGKSRD</sequence>